<protein>
    <submittedName>
        <fullName evidence="2">Flavin reductase</fullName>
    </submittedName>
</protein>
<accession>A0A3D4SX50</accession>
<dbReference type="Proteomes" id="UP000261739">
    <property type="component" value="Unassembled WGS sequence"/>
</dbReference>
<feature type="non-terminal residue" evidence="2">
    <location>
        <position position="49"/>
    </location>
</feature>
<sequence length="49" mass="5296">MTSAIRRTTEPTTLSEPLSETRSDRQPVDLPAVPTALSATELRAAWASI</sequence>
<evidence type="ECO:0000313" key="3">
    <source>
        <dbReference type="Proteomes" id="UP000261739"/>
    </source>
</evidence>
<feature type="region of interest" description="Disordered" evidence="1">
    <location>
        <begin position="1"/>
        <end position="30"/>
    </location>
</feature>
<evidence type="ECO:0000313" key="2">
    <source>
        <dbReference type="EMBL" id="HCT13859.1"/>
    </source>
</evidence>
<evidence type="ECO:0000256" key="1">
    <source>
        <dbReference type="SAM" id="MobiDB-lite"/>
    </source>
</evidence>
<reference evidence="2 3" key="1">
    <citation type="journal article" date="2018" name="Nat. Biotechnol.">
        <title>A standardized bacterial taxonomy based on genome phylogeny substantially revises the tree of life.</title>
        <authorList>
            <person name="Parks D.H."/>
            <person name="Chuvochina M."/>
            <person name="Waite D.W."/>
            <person name="Rinke C."/>
            <person name="Skarshewski A."/>
            <person name="Chaumeil P.A."/>
            <person name="Hugenholtz P."/>
        </authorList>
    </citation>
    <scope>NUCLEOTIDE SEQUENCE [LARGE SCALE GENOMIC DNA]</scope>
    <source>
        <strain evidence="2">UBA11247</strain>
    </source>
</reference>
<gene>
    <name evidence="2" type="ORF">DIW82_03440</name>
</gene>
<dbReference type="EMBL" id="DQID01000099">
    <property type="protein sequence ID" value="HCT13859.1"/>
    <property type="molecule type" value="Genomic_DNA"/>
</dbReference>
<feature type="compositionally biased region" description="Polar residues" evidence="1">
    <location>
        <begin position="1"/>
        <end position="18"/>
    </location>
</feature>
<name>A0A3D4SX50_9CORY</name>
<organism evidence="2 3">
    <name type="scientific">Corynebacterium nuruki</name>
    <dbReference type="NCBI Taxonomy" id="1032851"/>
    <lineage>
        <taxon>Bacteria</taxon>
        <taxon>Bacillati</taxon>
        <taxon>Actinomycetota</taxon>
        <taxon>Actinomycetes</taxon>
        <taxon>Mycobacteriales</taxon>
        <taxon>Corynebacteriaceae</taxon>
        <taxon>Corynebacterium</taxon>
    </lineage>
</organism>
<proteinExistence type="predicted"/>
<dbReference type="AlphaFoldDB" id="A0A3D4SX50"/>
<comment type="caution">
    <text evidence="2">The sequence shown here is derived from an EMBL/GenBank/DDBJ whole genome shotgun (WGS) entry which is preliminary data.</text>
</comment>